<evidence type="ECO:0000256" key="14">
    <source>
        <dbReference type="ARBA" id="ARBA00023264"/>
    </source>
</evidence>
<feature type="binding site" evidence="17">
    <location>
        <begin position="182"/>
        <end position="183"/>
    </location>
    <ligand>
        <name>S-adenosyl-L-methionine</name>
        <dbReference type="ChEBI" id="CHEBI:59789"/>
    </ligand>
</feature>
<keyword evidence="13 17" id="KW-0594">Phospholipid biosynthesis</keyword>
<evidence type="ECO:0000256" key="10">
    <source>
        <dbReference type="ARBA" id="ARBA00023098"/>
    </source>
</evidence>
<evidence type="ECO:0000256" key="17">
    <source>
        <dbReference type="HAMAP-Rule" id="MF_03216"/>
    </source>
</evidence>
<dbReference type="Gene3D" id="1.20.120.1630">
    <property type="match status" value="1"/>
</dbReference>
<dbReference type="PIRSF" id="PIRSF005444">
    <property type="entry name" value="PEMT"/>
    <property type="match status" value="1"/>
</dbReference>
<organism evidence="19 20">
    <name type="scientific">Tulasnella calospora MUT 4182</name>
    <dbReference type="NCBI Taxonomy" id="1051891"/>
    <lineage>
        <taxon>Eukaryota</taxon>
        <taxon>Fungi</taxon>
        <taxon>Dikarya</taxon>
        <taxon>Basidiomycota</taxon>
        <taxon>Agaricomycotina</taxon>
        <taxon>Agaricomycetes</taxon>
        <taxon>Cantharellales</taxon>
        <taxon>Tulasnellaceae</taxon>
        <taxon>Tulasnella</taxon>
    </lineage>
</organism>
<evidence type="ECO:0000256" key="2">
    <source>
        <dbReference type="ARBA" id="ARBA00005189"/>
    </source>
</evidence>
<keyword evidence="6 17" id="KW-0949">S-adenosyl-L-methionine</keyword>
<feature type="binding site" evidence="17">
    <location>
        <begin position="100"/>
        <end position="102"/>
    </location>
    <ligand>
        <name>S-adenosyl-L-methionine</name>
        <dbReference type="ChEBI" id="CHEBI:59789"/>
    </ligand>
</feature>
<evidence type="ECO:0000256" key="1">
    <source>
        <dbReference type="ARBA" id="ARBA00004969"/>
    </source>
</evidence>
<dbReference type="STRING" id="1051891.A0A0C3LI72"/>
<dbReference type="PANTHER" id="PTHR15458:SF5">
    <property type="entry name" value="PHOSPHATIDYLETHANOLAMINE N-METHYLTRANSFERASE"/>
    <property type="match status" value="1"/>
</dbReference>
<dbReference type="EC" id="2.1.1.71" evidence="17"/>
<evidence type="ECO:0000256" key="8">
    <source>
        <dbReference type="ARBA" id="ARBA00022824"/>
    </source>
</evidence>
<dbReference type="GO" id="GO:0000773">
    <property type="term" value="F:phosphatidyl-N-methylethanolamine N-methyltransferase activity"/>
    <property type="evidence" value="ECO:0007669"/>
    <property type="project" value="UniProtKB-UniRule"/>
</dbReference>
<comment type="function">
    <text evidence="17">Catalyzes the second two steps of the methylation pathway of phosphatidylcholine biosynthesis, the SAM-dependent methylation of phosphatidylmonomethylethanolamine (PMME) to phosphatidyldimethylethanolamine (PDME) and of PDME to phosphatidylcholine (PC).</text>
</comment>
<reference evidence="20" key="2">
    <citation type="submission" date="2015-01" db="EMBL/GenBank/DDBJ databases">
        <title>Evolutionary Origins and Diversification of the Mycorrhizal Mutualists.</title>
        <authorList>
            <consortium name="DOE Joint Genome Institute"/>
            <consortium name="Mycorrhizal Genomics Consortium"/>
            <person name="Kohler A."/>
            <person name="Kuo A."/>
            <person name="Nagy L.G."/>
            <person name="Floudas D."/>
            <person name="Copeland A."/>
            <person name="Barry K.W."/>
            <person name="Cichocki N."/>
            <person name="Veneault-Fourrey C."/>
            <person name="LaButti K."/>
            <person name="Lindquist E.A."/>
            <person name="Lipzen A."/>
            <person name="Lundell T."/>
            <person name="Morin E."/>
            <person name="Murat C."/>
            <person name="Riley R."/>
            <person name="Ohm R."/>
            <person name="Sun H."/>
            <person name="Tunlid A."/>
            <person name="Henrissat B."/>
            <person name="Grigoriev I.V."/>
            <person name="Hibbett D.S."/>
            <person name="Martin F."/>
        </authorList>
    </citation>
    <scope>NUCLEOTIDE SEQUENCE [LARGE SCALE GENOMIC DNA]</scope>
    <source>
        <strain evidence="20">MUT 4182</strain>
    </source>
</reference>
<keyword evidence="5 17" id="KW-0808">Transferase</keyword>
<keyword evidence="14 17" id="KW-1208">Phospholipid metabolism</keyword>
<comment type="similarity">
    <text evidence="17">Belongs to the class VI-like SAM-binding methyltransferase superfamily. PEMT/PEM2 methyltransferase family.</text>
</comment>
<evidence type="ECO:0000256" key="5">
    <source>
        <dbReference type="ARBA" id="ARBA00022679"/>
    </source>
</evidence>
<feature type="topological domain" description="Cytoplasmic" evidence="17">
    <location>
        <begin position="181"/>
        <end position="198"/>
    </location>
</feature>
<dbReference type="GO" id="GO:0006656">
    <property type="term" value="P:phosphatidylcholine biosynthetic process"/>
    <property type="evidence" value="ECO:0007669"/>
    <property type="project" value="UniProtKB-UniRule"/>
</dbReference>
<keyword evidence="8 17" id="KW-0256">Endoplasmic reticulum</keyword>
<feature type="transmembrane region" description="Helical" evidence="18">
    <location>
        <begin position="94"/>
        <end position="121"/>
    </location>
</feature>
<evidence type="ECO:0000256" key="11">
    <source>
        <dbReference type="ARBA" id="ARBA00023128"/>
    </source>
</evidence>
<feature type="transmembrane region" description="Helical" evidence="18">
    <location>
        <begin position="15"/>
        <end position="33"/>
    </location>
</feature>
<reference evidence="19 20" key="1">
    <citation type="submission" date="2014-04" db="EMBL/GenBank/DDBJ databases">
        <authorList>
            <consortium name="DOE Joint Genome Institute"/>
            <person name="Kuo A."/>
            <person name="Girlanda M."/>
            <person name="Perotto S."/>
            <person name="Kohler A."/>
            <person name="Nagy L.G."/>
            <person name="Floudas D."/>
            <person name="Copeland A."/>
            <person name="Barry K.W."/>
            <person name="Cichocki N."/>
            <person name="Veneault-Fourrey C."/>
            <person name="LaButti K."/>
            <person name="Lindquist E.A."/>
            <person name="Lipzen A."/>
            <person name="Lundell T."/>
            <person name="Morin E."/>
            <person name="Murat C."/>
            <person name="Sun H."/>
            <person name="Tunlid A."/>
            <person name="Henrissat B."/>
            <person name="Grigoriev I.V."/>
            <person name="Hibbett D.S."/>
            <person name="Martin F."/>
            <person name="Nordberg H.P."/>
            <person name="Cantor M.N."/>
            <person name="Hua S.X."/>
        </authorList>
    </citation>
    <scope>NUCLEOTIDE SEQUENCE [LARGE SCALE GENOMIC DNA]</scope>
    <source>
        <strain evidence="19 20">MUT 4182</strain>
    </source>
</reference>
<keyword evidence="11 17" id="KW-0496">Mitochondrion</keyword>
<evidence type="ECO:0000256" key="4">
    <source>
        <dbReference type="ARBA" id="ARBA00022603"/>
    </source>
</evidence>
<feature type="topological domain" description="Cytoplasmic" evidence="17">
    <location>
        <begin position="69"/>
        <end position="95"/>
    </location>
</feature>
<dbReference type="HAMAP" id="MF_03216">
    <property type="entry name" value="PLMT"/>
    <property type="match status" value="1"/>
</dbReference>
<dbReference type="FunFam" id="1.20.120.1630:FF:000005">
    <property type="entry name" value="Phosphatidylethanolamine N-methyltransferase"/>
    <property type="match status" value="1"/>
</dbReference>
<dbReference type="Pfam" id="PF04191">
    <property type="entry name" value="PEMT"/>
    <property type="match status" value="1"/>
</dbReference>
<comment type="pathway">
    <text evidence="1 17">Phospholipid metabolism; phosphatidylcholine biosynthesis.</text>
</comment>
<feature type="topological domain" description="Lumenal" evidence="17">
    <location>
        <begin position="1"/>
        <end position="13"/>
    </location>
</feature>
<accession>A0A0C3LI72</accession>
<feature type="intramembrane region" description="Helical" evidence="17">
    <location>
        <begin position="14"/>
        <end position="34"/>
    </location>
</feature>
<feature type="topological domain" description="Lumenal" evidence="17">
    <location>
        <begin position="35"/>
        <end position="46"/>
    </location>
</feature>
<protein>
    <recommendedName>
        <fullName evidence="17">Phosphatidyl-N-methylethanolamine N-methyltransferase</fullName>
        <ecNumber evidence="17">2.1.1.71</ecNumber>
    </recommendedName>
    <alternativeName>
        <fullName evidence="17">Phospholipid methyltransferase</fullName>
        <shortName evidence="17">PLMT</shortName>
    </alternativeName>
</protein>
<dbReference type="GO" id="GO:0032259">
    <property type="term" value="P:methylation"/>
    <property type="evidence" value="ECO:0007669"/>
    <property type="project" value="UniProtKB-KW"/>
</dbReference>
<comment type="catalytic activity">
    <reaction evidence="16 17">
        <text>a 1,2-diacyl-sn-glycero-3-phospho-N-methylethanolamine + S-adenosyl-L-methionine = a 1,2-diacyl-sn-glycero-3-phospho-N,N-dimethylethanolamine + S-adenosyl-L-homocysteine + H(+)</text>
        <dbReference type="Rhea" id="RHEA:32735"/>
        <dbReference type="ChEBI" id="CHEBI:15378"/>
        <dbReference type="ChEBI" id="CHEBI:57856"/>
        <dbReference type="ChEBI" id="CHEBI:59789"/>
        <dbReference type="ChEBI" id="CHEBI:64572"/>
        <dbReference type="ChEBI" id="CHEBI:64573"/>
        <dbReference type="EC" id="2.1.1.71"/>
    </reaction>
</comment>
<dbReference type="InterPro" id="IPR024960">
    <property type="entry name" value="PEMT/MFAP"/>
</dbReference>
<comment type="catalytic activity">
    <reaction evidence="15">
        <text>a 1,2-diacyl-sn-glycero-3-phospho-N,N-dimethylethanolamine + S-adenosyl-L-methionine = a 1,2-diacyl-sn-glycero-3-phosphocholine + S-adenosyl-L-homocysteine + H(+)</text>
        <dbReference type="Rhea" id="RHEA:32739"/>
        <dbReference type="ChEBI" id="CHEBI:15378"/>
        <dbReference type="ChEBI" id="CHEBI:57643"/>
        <dbReference type="ChEBI" id="CHEBI:57856"/>
        <dbReference type="ChEBI" id="CHEBI:59789"/>
        <dbReference type="ChEBI" id="CHEBI:64572"/>
        <dbReference type="EC" id="2.1.1.71"/>
    </reaction>
</comment>
<dbReference type="GO" id="GO:0031966">
    <property type="term" value="C:mitochondrial membrane"/>
    <property type="evidence" value="ECO:0007669"/>
    <property type="project" value="UniProtKB-SubCell"/>
</dbReference>
<evidence type="ECO:0000256" key="9">
    <source>
        <dbReference type="ARBA" id="ARBA00022989"/>
    </source>
</evidence>
<evidence type="ECO:0000256" key="13">
    <source>
        <dbReference type="ARBA" id="ARBA00023209"/>
    </source>
</evidence>
<keyword evidence="4 17" id="KW-0489">Methyltransferase</keyword>
<gene>
    <name evidence="19" type="ORF">M407DRAFT_245581</name>
</gene>
<keyword evidence="12 17" id="KW-0472">Membrane</keyword>
<dbReference type="EMBL" id="KN823148">
    <property type="protein sequence ID" value="KIO21137.1"/>
    <property type="molecule type" value="Genomic_DNA"/>
</dbReference>
<keyword evidence="3 17" id="KW-0444">Lipid biosynthesis</keyword>
<proteinExistence type="inferred from homology"/>
<evidence type="ECO:0000256" key="15">
    <source>
        <dbReference type="ARBA" id="ARBA00051252"/>
    </source>
</evidence>
<evidence type="ECO:0000256" key="3">
    <source>
        <dbReference type="ARBA" id="ARBA00022516"/>
    </source>
</evidence>
<keyword evidence="7 17" id="KW-0812">Transmembrane</keyword>
<name>A0A0C3LI72_9AGAM</name>
<evidence type="ECO:0000256" key="12">
    <source>
        <dbReference type="ARBA" id="ARBA00023136"/>
    </source>
</evidence>
<evidence type="ECO:0000256" key="7">
    <source>
        <dbReference type="ARBA" id="ARBA00022692"/>
    </source>
</evidence>
<evidence type="ECO:0000313" key="20">
    <source>
        <dbReference type="Proteomes" id="UP000054248"/>
    </source>
</evidence>
<feature type="transmembrane region" description="Helical" evidence="18">
    <location>
        <begin position="53"/>
        <end position="74"/>
    </location>
</feature>
<sequence>MAVSLVNLVDWSQPTLWISAASICFNPIFWNIVAQNEYHNKTITKTLGGKPYLGCYFLALSIFSLGLIRDYLYHDALKYQTKYDIIPYDLAKPLAVALFGFGQLLVLTSTYALGITGTYLGDYFGILMDHRVEGFPFNIMRDPMYNGSTLCFLGTALWSRSPAGLVLSSLVYIVYTVALTYEGPFTDMIYAKRAAKSQ</sequence>
<dbReference type="PANTHER" id="PTHR15458">
    <property type="entry name" value="PHOSPHATIDYLETHANOLAMINE N-METHYLTRANSFERASE"/>
    <property type="match status" value="1"/>
</dbReference>
<evidence type="ECO:0000256" key="16">
    <source>
        <dbReference type="ARBA" id="ARBA00052459"/>
    </source>
</evidence>
<keyword evidence="9 17" id="KW-1133">Transmembrane helix</keyword>
<evidence type="ECO:0000256" key="18">
    <source>
        <dbReference type="SAM" id="Phobius"/>
    </source>
</evidence>
<dbReference type="OrthoDB" id="8300106at2759"/>
<dbReference type="AlphaFoldDB" id="A0A0C3LI72"/>
<dbReference type="PROSITE" id="PS51599">
    <property type="entry name" value="SAM_PEMT_PEM2"/>
    <property type="match status" value="1"/>
</dbReference>
<dbReference type="UniPathway" id="UPA00753"/>
<feature type="topological domain" description="Lumenal" evidence="17">
    <location>
        <begin position="117"/>
        <end position="159"/>
    </location>
</feature>
<comment type="subcellular location">
    <subcellularLocation>
        <location evidence="17">Endoplasmic reticulum membrane</location>
        <topology evidence="17">Multi-pass membrane protein</topology>
    </subcellularLocation>
    <subcellularLocation>
        <location evidence="17">Mitochondrion membrane</location>
        <topology evidence="17">Multi-pass membrane protein</topology>
    </subcellularLocation>
</comment>
<dbReference type="InterPro" id="IPR007318">
    <property type="entry name" value="Phopholipid_MeTrfase"/>
</dbReference>
<evidence type="ECO:0000256" key="6">
    <source>
        <dbReference type="ARBA" id="ARBA00022691"/>
    </source>
</evidence>
<evidence type="ECO:0000313" key="19">
    <source>
        <dbReference type="EMBL" id="KIO21137.1"/>
    </source>
</evidence>
<keyword evidence="20" id="KW-1185">Reference proteome</keyword>
<dbReference type="Proteomes" id="UP000054248">
    <property type="component" value="Unassembled WGS sequence"/>
</dbReference>
<keyword evidence="10 17" id="KW-0443">Lipid metabolism</keyword>
<dbReference type="HOGENOM" id="CLU_086119_0_0_1"/>
<dbReference type="GO" id="GO:0005789">
    <property type="term" value="C:endoplasmic reticulum membrane"/>
    <property type="evidence" value="ECO:0007669"/>
    <property type="project" value="UniProtKB-SubCell"/>
</dbReference>
<comment type="pathway">
    <text evidence="2">Lipid metabolism.</text>
</comment>